<dbReference type="EC" id="3.2.2.23" evidence="15"/>
<comment type="catalytic activity">
    <reaction evidence="14 15">
        <text>2'-deoxyribonucleotide-(2'-deoxyribose 5'-phosphate)-2'-deoxyribonucleotide-DNA = a 3'-end 2'-deoxyribonucleotide-(2,3-dehydro-2,3-deoxyribose 5'-phosphate)-DNA + a 5'-end 5'-phospho-2'-deoxyribonucleoside-DNA + H(+)</text>
        <dbReference type="Rhea" id="RHEA:66592"/>
        <dbReference type="Rhea" id="RHEA-COMP:13180"/>
        <dbReference type="Rhea" id="RHEA-COMP:16897"/>
        <dbReference type="Rhea" id="RHEA-COMP:17067"/>
        <dbReference type="ChEBI" id="CHEBI:15378"/>
        <dbReference type="ChEBI" id="CHEBI:136412"/>
        <dbReference type="ChEBI" id="CHEBI:157695"/>
        <dbReference type="ChEBI" id="CHEBI:167181"/>
        <dbReference type="EC" id="4.2.99.18"/>
    </reaction>
</comment>
<evidence type="ECO:0000256" key="1">
    <source>
        <dbReference type="ARBA" id="ARBA00001668"/>
    </source>
</evidence>
<dbReference type="Proteomes" id="UP000186156">
    <property type="component" value="Unassembled WGS sequence"/>
</dbReference>
<evidence type="ECO:0000256" key="5">
    <source>
        <dbReference type="ARBA" id="ARBA00022763"/>
    </source>
</evidence>
<feature type="binding site" evidence="15">
    <location>
        <position position="111"/>
    </location>
    <ligand>
        <name>DNA</name>
        <dbReference type="ChEBI" id="CHEBI:16991"/>
    </ligand>
</feature>
<dbReference type="InterPro" id="IPR012319">
    <property type="entry name" value="FPG_cat"/>
</dbReference>
<dbReference type="InterPro" id="IPR035937">
    <property type="entry name" value="FPG_N"/>
</dbReference>
<dbReference type="CDD" id="cd08966">
    <property type="entry name" value="EcFpg-like_N"/>
    <property type="match status" value="1"/>
</dbReference>
<evidence type="ECO:0000256" key="8">
    <source>
        <dbReference type="ARBA" id="ARBA00022833"/>
    </source>
</evidence>
<comment type="function">
    <text evidence="15">Involved in base excision repair of DNA damaged by oxidation or by mutagenic agents. Acts as DNA glycosylase that recognizes and removes damaged bases. Has a preference for oxidized purines, such as 7,8-dihydro-8-oxoguanine (8-oxoG). Has AP (apurinic/apyrimidinic) lyase activity and introduces nicks in the DNA strand. Cleaves the DNA backbone by beta-delta elimination to generate a single-strand break at the site of the removed base with both 3'- and 5'-phosphates.</text>
</comment>
<proteinExistence type="inferred from homology"/>
<evidence type="ECO:0000256" key="4">
    <source>
        <dbReference type="ARBA" id="ARBA00022723"/>
    </source>
</evidence>
<keyword evidence="5 15" id="KW-0227">DNA damage</keyword>
<reference evidence="19" key="1">
    <citation type="submission" date="2017-01" db="EMBL/GenBank/DDBJ databases">
        <authorList>
            <person name="Varghese N."/>
            <person name="Submissions S."/>
        </authorList>
    </citation>
    <scope>NUCLEOTIDE SEQUENCE [LARGE SCALE GENOMIC DNA]</scope>
    <source>
        <strain evidence="19">DSM 16176</strain>
    </source>
</reference>
<evidence type="ECO:0000256" key="12">
    <source>
        <dbReference type="ARBA" id="ARBA00023268"/>
    </source>
</evidence>
<gene>
    <name evidence="15" type="primary">mutM</name>
    <name evidence="15" type="synonym">fpg</name>
    <name evidence="18" type="ORF">SAMN05421799_101329</name>
</gene>
<organism evidence="18 19">
    <name type="scientific">Alicyclobacillus vulcanalis</name>
    <dbReference type="NCBI Taxonomy" id="252246"/>
    <lineage>
        <taxon>Bacteria</taxon>
        <taxon>Bacillati</taxon>
        <taxon>Bacillota</taxon>
        <taxon>Bacilli</taxon>
        <taxon>Bacillales</taxon>
        <taxon>Alicyclobacillaceae</taxon>
        <taxon>Alicyclobacillus</taxon>
    </lineage>
</organism>
<dbReference type="PROSITE" id="PS51066">
    <property type="entry name" value="ZF_FPG_2"/>
    <property type="match status" value="1"/>
</dbReference>
<evidence type="ECO:0000313" key="18">
    <source>
        <dbReference type="EMBL" id="SIS56068.1"/>
    </source>
</evidence>
<dbReference type="RefSeq" id="WP_076344378.1">
    <property type="nucleotide sequence ID" value="NZ_FTOO01000001.1"/>
</dbReference>
<evidence type="ECO:0000256" key="13">
    <source>
        <dbReference type="ARBA" id="ARBA00023295"/>
    </source>
</evidence>
<dbReference type="AlphaFoldDB" id="A0A1N7K3E0"/>
<feature type="active site" description="Proton donor" evidence="15">
    <location>
        <position position="3"/>
    </location>
</feature>
<dbReference type="STRING" id="252246.SAMN05421799_101329"/>
<dbReference type="InterPro" id="IPR000214">
    <property type="entry name" value="Znf_DNA_glyclase/AP_lyase"/>
</dbReference>
<dbReference type="NCBIfam" id="TIGR00577">
    <property type="entry name" value="fpg"/>
    <property type="match status" value="1"/>
</dbReference>
<dbReference type="PROSITE" id="PS51068">
    <property type="entry name" value="FPG_CAT"/>
    <property type="match status" value="1"/>
</dbReference>
<dbReference type="GO" id="GO:0140078">
    <property type="term" value="F:class I DNA-(apurinic or apyrimidinic site) endonuclease activity"/>
    <property type="evidence" value="ECO:0007669"/>
    <property type="project" value="UniProtKB-EC"/>
</dbReference>
<keyword evidence="8 15" id="KW-0862">Zinc</keyword>
<keyword evidence="11 15" id="KW-0456">Lyase</keyword>
<feature type="binding site" evidence="15">
    <location>
        <position position="153"/>
    </location>
    <ligand>
        <name>DNA</name>
        <dbReference type="ChEBI" id="CHEBI:16991"/>
    </ligand>
</feature>
<dbReference type="Pfam" id="PF06827">
    <property type="entry name" value="zf-FPG_IleRS"/>
    <property type="match status" value="1"/>
</dbReference>
<evidence type="ECO:0000256" key="11">
    <source>
        <dbReference type="ARBA" id="ARBA00023239"/>
    </source>
</evidence>
<comment type="similarity">
    <text evidence="2 15">Belongs to the FPG family.</text>
</comment>
<name>A0A1N7K3E0_9BACL</name>
<dbReference type="InterPro" id="IPR015886">
    <property type="entry name" value="H2TH_FPG"/>
</dbReference>
<comment type="cofactor">
    <cofactor evidence="15">
        <name>Zn(2+)</name>
        <dbReference type="ChEBI" id="CHEBI:29105"/>
    </cofactor>
    <text evidence="15">Binds 1 zinc ion per subunit.</text>
</comment>
<keyword evidence="19" id="KW-1185">Reference proteome</keyword>
<dbReference type="EMBL" id="FTOO01000001">
    <property type="protein sequence ID" value="SIS56068.1"/>
    <property type="molecule type" value="Genomic_DNA"/>
</dbReference>
<dbReference type="InterPro" id="IPR010979">
    <property type="entry name" value="Ribosomal_uS13-like_H2TH"/>
</dbReference>
<comment type="subunit">
    <text evidence="3 15">Monomer.</text>
</comment>
<dbReference type="SUPFAM" id="SSF46946">
    <property type="entry name" value="S13-like H2TH domain"/>
    <property type="match status" value="1"/>
</dbReference>
<dbReference type="GO" id="GO:0034039">
    <property type="term" value="F:8-oxo-7,8-dihydroguanine DNA N-glycosylase activity"/>
    <property type="evidence" value="ECO:0007669"/>
    <property type="project" value="TreeGrafter"/>
</dbReference>
<keyword evidence="7 15" id="KW-0378">Hydrolase</keyword>
<evidence type="ECO:0000256" key="9">
    <source>
        <dbReference type="ARBA" id="ARBA00023125"/>
    </source>
</evidence>
<dbReference type="SMART" id="SM01232">
    <property type="entry name" value="H2TH"/>
    <property type="match status" value="1"/>
</dbReference>
<keyword evidence="9 15" id="KW-0238">DNA-binding</keyword>
<dbReference type="OrthoDB" id="9800855at2"/>
<dbReference type="PANTHER" id="PTHR22993">
    <property type="entry name" value="FORMAMIDOPYRIMIDINE-DNA GLYCOSYLASE"/>
    <property type="match status" value="1"/>
</dbReference>
<dbReference type="GO" id="GO:0006284">
    <property type="term" value="P:base-excision repair"/>
    <property type="evidence" value="ECO:0007669"/>
    <property type="project" value="InterPro"/>
</dbReference>
<dbReference type="GO" id="GO:0003690">
    <property type="term" value="F:double-stranded DNA binding"/>
    <property type="evidence" value="ECO:0007669"/>
    <property type="project" value="UniProtKB-ARBA"/>
</dbReference>
<evidence type="ECO:0000256" key="2">
    <source>
        <dbReference type="ARBA" id="ARBA00009409"/>
    </source>
</evidence>
<protein>
    <recommendedName>
        <fullName evidence="15">Formamidopyrimidine-DNA glycosylase</fullName>
        <shortName evidence="15">Fapy-DNA glycosylase</shortName>
        <ecNumber evidence="15">3.2.2.23</ecNumber>
    </recommendedName>
    <alternativeName>
        <fullName evidence="15">DNA-(apurinic or apyrimidinic site) lyase MutM</fullName>
        <shortName evidence="15">AP lyase MutM</shortName>
        <ecNumber evidence="15">4.2.99.18</ecNumber>
    </alternativeName>
</protein>
<feature type="active site" description="Proton donor; for delta-elimination activity" evidence="15">
    <location>
        <position position="262"/>
    </location>
</feature>
<sequence>MPELPEVETVRRHLAERLEGDEICDVEVRLPRIVRYPGVQAFAERVRRQTIQRVGRRGKYLLFQLETVLLVSHLRMEGRYMVADPDEPELPHTHVVFRLGSGRELRYADVRQFGTMDAIAAGEPLPRGLAELGPEPFDPSLDGSTLYERWHHRGVPVKSLLLDQRYLAGLGNIYVDEALFAAGIHPMTPAGALSPDQYDRLLREIRDVLDRAIREGGSSVRSFRDGYGRHGGFQIRLAVYGRAGQPCVRCGRAIEKLRVAGRGTHVCPACQPFTACGRVTTGVEA</sequence>
<evidence type="ECO:0000313" key="19">
    <source>
        <dbReference type="Proteomes" id="UP000186156"/>
    </source>
</evidence>
<dbReference type="GO" id="GO:0003684">
    <property type="term" value="F:damaged DNA binding"/>
    <property type="evidence" value="ECO:0007669"/>
    <property type="project" value="InterPro"/>
</dbReference>
<dbReference type="SUPFAM" id="SSF81624">
    <property type="entry name" value="N-terminal domain of MutM-like DNA repair proteins"/>
    <property type="match status" value="1"/>
</dbReference>
<dbReference type="Gene3D" id="3.20.190.10">
    <property type="entry name" value="MutM-like, N-terminal"/>
    <property type="match status" value="1"/>
</dbReference>
<evidence type="ECO:0000259" key="17">
    <source>
        <dbReference type="PROSITE" id="PS51068"/>
    </source>
</evidence>
<keyword evidence="13 15" id="KW-0326">Glycosidase</keyword>
<accession>A0A1N7K3E0</accession>
<comment type="catalytic activity">
    <reaction evidence="1 15">
        <text>Hydrolysis of DNA containing ring-opened 7-methylguanine residues, releasing 2,6-diamino-4-hydroxy-5-(N-methyl)formamidopyrimidine.</text>
        <dbReference type="EC" id="3.2.2.23"/>
    </reaction>
</comment>
<dbReference type="Pfam" id="PF06831">
    <property type="entry name" value="H2TH"/>
    <property type="match status" value="1"/>
</dbReference>
<dbReference type="NCBIfam" id="NF002211">
    <property type="entry name" value="PRK01103.1"/>
    <property type="match status" value="1"/>
</dbReference>
<dbReference type="Gene3D" id="1.10.8.50">
    <property type="match status" value="1"/>
</dbReference>
<dbReference type="InterPro" id="IPR010663">
    <property type="entry name" value="Znf_FPG/IleRS"/>
</dbReference>
<keyword evidence="4 15" id="KW-0479">Metal-binding</keyword>
<dbReference type="InterPro" id="IPR020629">
    <property type="entry name" value="FPG_Glyclase"/>
</dbReference>
<dbReference type="EC" id="4.2.99.18" evidence="15"/>
<dbReference type="FunFam" id="1.10.8.50:FF:000003">
    <property type="entry name" value="Formamidopyrimidine-DNA glycosylase"/>
    <property type="match status" value="1"/>
</dbReference>
<keyword evidence="12 15" id="KW-0511">Multifunctional enzyme</keyword>
<dbReference type="SUPFAM" id="SSF57716">
    <property type="entry name" value="Glucocorticoid receptor-like (DNA-binding domain)"/>
    <property type="match status" value="1"/>
</dbReference>
<keyword evidence="10 15" id="KW-0234">DNA repair</keyword>
<evidence type="ECO:0000256" key="14">
    <source>
        <dbReference type="ARBA" id="ARBA00044632"/>
    </source>
</evidence>
<evidence type="ECO:0000256" key="15">
    <source>
        <dbReference type="HAMAP-Rule" id="MF_00103"/>
    </source>
</evidence>
<keyword evidence="6 15" id="KW-0863">Zinc-finger</keyword>
<dbReference type="PANTHER" id="PTHR22993:SF9">
    <property type="entry name" value="FORMAMIDOPYRIMIDINE-DNA GLYCOSYLASE"/>
    <property type="match status" value="1"/>
</dbReference>
<feature type="active site" description="Schiff-base intermediate with DNA" evidence="15">
    <location>
        <position position="2"/>
    </location>
</feature>
<feature type="domain" description="FPG-type" evidence="16">
    <location>
        <begin position="238"/>
        <end position="272"/>
    </location>
</feature>
<dbReference type="SMART" id="SM00898">
    <property type="entry name" value="Fapy_DNA_glyco"/>
    <property type="match status" value="1"/>
</dbReference>
<evidence type="ECO:0000256" key="3">
    <source>
        <dbReference type="ARBA" id="ARBA00011245"/>
    </source>
</evidence>
<dbReference type="Pfam" id="PF01149">
    <property type="entry name" value="Fapy_DNA_glyco"/>
    <property type="match status" value="1"/>
</dbReference>
<evidence type="ECO:0000256" key="6">
    <source>
        <dbReference type="ARBA" id="ARBA00022771"/>
    </source>
</evidence>
<feature type="active site" description="Proton donor; for beta-elimination activity" evidence="15">
    <location>
        <position position="59"/>
    </location>
</feature>
<evidence type="ECO:0000256" key="10">
    <source>
        <dbReference type="ARBA" id="ARBA00023204"/>
    </source>
</evidence>
<feature type="domain" description="Formamidopyrimidine-DNA glycosylase catalytic" evidence="17">
    <location>
        <begin position="2"/>
        <end position="114"/>
    </location>
</feature>
<dbReference type="GO" id="GO:0008270">
    <property type="term" value="F:zinc ion binding"/>
    <property type="evidence" value="ECO:0007669"/>
    <property type="project" value="UniProtKB-UniRule"/>
</dbReference>
<evidence type="ECO:0000259" key="16">
    <source>
        <dbReference type="PROSITE" id="PS51066"/>
    </source>
</evidence>
<evidence type="ECO:0000256" key="7">
    <source>
        <dbReference type="ARBA" id="ARBA00022801"/>
    </source>
</evidence>
<feature type="binding site" evidence="15">
    <location>
        <position position="92"/>
    </location>
    <ligand>
        <name>DNA</name>
        <dbReference type="ChEBI" id="CHEBI:16991"/>
    </ligand>
</feature>
<dbReference type="HAMAP" id="MF_00103">
    <property type="entry name" value="Fapy_DNA_glycosyl"/>
    <property type="match status" value="1"/>
</dbReference>